<keyword evidence="5" id="KW-1185">Reference proteome</keyword>
<keyword evidence="2" id="KW-0175">Coiled coil</keyword>
<dbReference type="InterPro" id="IPR012925">
    <property type="entry name" value="TipAS_dom"/>
</dbReference>
<dbReference type="EMBL" id="FNVT01000003">
    <property type="protein sequence ID" value="SEG57781.1"/>
    <property type="molecule type" value="Genomic_DNA"/>
</dbReference>
<dbReference type="InterPro" id="IPR000551">
    <property type="entry name" value="MerR-type_HTH_dom"/>
</dbReference>
<keyword evidence="1 4" id="KW-0238">DNA-binding</keyword>
<dbReference type="GO" id="GO:0003677">
    <property type="term" value="F:DNA binding"/>
    <property type="evidence" value="ECO:0007669"/>
    <property type="project" value="UniProtKB-KW"/>
</dbReference>
<dbReference type="InterPro" id="IPR036244">
    <property type="entry name" value="TipA-like_antibiotic-bd"/>
</dbReference>
<evidence type="ECO:0000256" key="1">
    <source>
        <dbReference type="ARBA" id="ARBA00023125"/>
    </source>
</evidence>
<feature type="coiled-coil region" evidence="2">
    <location>
        <begin position="69"/>
        <end position="103"/>
    </location>
</feature>
<dbReference type="PANTHER" id="PTHR30204:SF97">
    <property type="entry name" value="MERR FAMILY REGULATORY PROTEIN"/>
    <property type="match status" value="1"/>
</dbReference>
<dbReference type="OrthoDB" id="9809391at2"/>
<protein>
    <submittedName>
        <fullName evidence="4">DNA-binding transcriptional regulator, MerR family</fullName>
    </submittedName>
</protein>
<dbReference type="InterPro" id="IPR009061">
    <property type="entry name" value="DNA-bd_dom_put_sf"/>
</dbReference>
<dbReference type="Pfam" id="PF13411">
    <property type="entry name" value="MerR_1"/>
    <property type="match status" value="1"/>
</dbReference>
<proteinExistence type="predicted"/>
<accession>A0A1H6BA82</accession>
<dbReference type="GO" id="GO:0003700">
    <property type="term" value="F:DNA-binding transcription factor activity"/>
    <property type="evidence" value="ECO:0007669"/>
    <property type="project" value="InterPro"/>
</dbReference>
<name>A0A1H6BA82_9ACTN</name>
<evidence type="ECO:0000256" key="2">
    <source>
        <dbReference type="SAM" id="Coils"/>
    </source>
</evidence>
<feature type="domain" description="HTH merR-type" evidence="3">
    <location>
        <begin position="1"/>
        <end position="71"/>
    </location>
</feature>
<sequence length="252" mass="28478">MEWTIQELATRAGISSRTLRHYDSVGLLAPSRVGENGYRYYDPAAVARLQRILLMRRLGMGLPAIAEVLAEEVDTCDGLRAHIAALEEERDRVERQIRSVRHTLEALRAGAEPRMDVMLAGFNDRYKDEVISQWGERAFQASNDWWHGKSLDQQQAWKRDTEDLVASWVAAAKAGISPASEPAQSLADRHVRWLSQIPGTPTAEGDRERSIEMVECLGDMYVDDPRFAGMYDDAAGARFVRDALRVYARTRM</sequence>
<gene>
    <name evidence="4" type="ORF">SAMN05444920_103261</name>
</gene>
<dbReference type="SMART" id="SM00422">
    <property type="entry name" value="HTH_MERR"/>
    <property type="match status" value="1"/>
</dbReference>
<evidence type="ECO:0000313" key="5">
    <source>
        <dbReference type="Proteomes" id="UP000236732"/>
    </source>
</evidence>
<evidence type="ECO:0000259" key="3">
    <source>
        <dbReference type="PROSITE" id="PS50937"/>
    </source>
</evidence>
<dbReference type="Proteomes" id="UP000236732">
    <property type="component" value="Unassembled WGS sequence"/>
</dbReference>
<dbReference type="RefSeq" id="WP_103955965.1">
    <property type="nucleotide sequence ID" value="NZ_FNVT01000003.1"/>
</dbReference>
<dbReference type="AlphaFoldDB" id="A0A1H6BA82"/>
<dbReference type="SUPFAM" id="SSF89082">
    <property type="entry name" value="Antibiotic binding domain of TipA-like multidrug resistance regulators"/>
    <property type="match status" value="1"/>
</dbReference>
<dbReference type="Gene3D" id="1.10.490.50">
    <property type="entry name" value="Antibiotic binding domain of TipA-like multidrug resistance regulators"/>
    <property type="match status" value="1"/>
</dbReference>
<organism evidence="4 5">
    <name type="scientific">Nonomuraea solani</name>
    <dbReference type="NCBI Taxonomy" id="1144553"/>
    <lineage>
        <taxon>Bacteria</taxon>
        <taxon>Bacillati</taxon>
        <taxon>Actinomycetota</taxon>
        <taxon>Actinomycetes</taxon>
        <taxon>Streptosporangiales</taxon>
        <taxon>Streptosporangiaceae</taxon>
        <taxon>Nonomuraea</taxon>
    </lineage>
</organism>
<dbReference type="Pfam" id="PF07739">
    <property type="entry name" value="TipAS"/>
    <property type="match status" value="1"/>
</dbReference>
<dbReference type="PANTHER" id="PTHR30204">
    <property type="entry name" value="REDOX-CYCLING DRUG-SENSING TRANSCRIPTIONAL ACTIVATOR SOXR"/>
    <property type="match status" value="1"/>
</dbReference>
<dbReference type="Gene3D" id="1.10.1660.10">
    <property type="match status" value="1"/>
</dbReference>
<dbReference type="InterPro" id="IPR047057">
    <property type="entry name" value="MerR_fam"/>
</dbReference>
<dbReference type="PRINTS" id="PR00040">
    <property type="entry name" value="HTHMERR"/>
</dbReference>
<evidence type="ECO:0000313" key="4">
    <source>
        <dbReference type="EMBL" id="SEG57781.1"/>
    </source>
</evidence>
<dbReference type="CDD" id="cd01106">
    <property type="entry name" value="HTH_TipAL-Mta"/>
    <property type="match status" value="1"/>
</dbReference>
<reference evidence="4 5" key="1">
    <citation type="submission" date="2016-10" db="EMBL/GenBank/DDBJ databases">
        <authorList>
            <person name="de Groot N.N."/>
        </authorList>
    </citation>
    <scope>NUCLEOTIDE SEQUENCE [LARGE SCALE GENOMIC DNA]</scope>
    <source>
        <strain evidence="4 5">CGMCC 4.7037</strain>
    </source>
</reference>
<dbReference type="PROSITE" id="PS50937">
    <property type="entry name" value="HTH_MERR_2"/>
    <property type="match status" value="1"/>
</dbReference>
<dbReference type="SUPFAM" id="SSF46955">
    <property type="entry name" value="Putative DNA-binding domain"/>
    <property type="match status" value="1"/>
</dbReference>